<dbReference type="InterPro" id="IPR043502">
    <property type="entry name" value="DNA/RNA_pol_sf"/>
</dbReference>
<dbReference type="SUPFAM" id="SSF56219">
    <property type="entry name" value="DNase I-like"/>
    <property type="match status" value="1"/>
</dbReference>
<feature type="compositionally biased region" description="Basic residues" evidence="1">
    <location>
        <begin position="43"/>
        <end position="62"/>
    </location>
</feature>
<dbReference type="Proteomes" id="UP001529510">
    <property type="component" value="Unassembled WGS sequence"/>
</dbReference>
<dbReference type="Gene3D" id="3.60.10.10">
    <property type="entry name" value="Endonuclease/exonuclease/phosphatase"/>
    <property type="match status" value="1"/>
</dbReference>
<keyword evidence="4" id="KW-1185">Reference proteome</keyword>
<proteinExistence type="predicted"/>
<evidence type="ECO:0000256" key="1">
    <source>
        <dbReference type="SAM" id="MobiDB-lite"/>
    </source>
</evidence>
<evidence type="ECO:0000259" key="2">
    <source>
        <dbReference type="PROSITE" id="PS50878"/>
    </source>
</evidence>
<dbReference type="PANTHER" id="PTHR47510:SF3">
    <property type="entry name" value="ENDO_EXONUCLEASE_PHOSPHATASE DOMAIN-CONTAINING PROTEIN"/>
    <property type="match status" value="1"/>
</dbReference>
<protein>
    <recommendedName>
        <fullName evidence="2">Reverse transcriptase domain-containing protein</fullName>
    </recommendedName>
</protein>
<dbReference type="AlphaFoldDB" id="A0ABD0NG87"/>
<dbReference type="EMBL" id="JAMKFB020000022">
    <property type="protein sequence ID" value="KAL0160672.1"/>
    <property type="molecule type" value="Genomic_DNA"/>
</dbReference>
<dbReference type="InterPro" id="IPR036691">
    <property type="entry name" value="Endo/exonu/phosph_ase_sf"/>
</dbReference>
<gene>
    <name evidence="3" type="ORF">M9458_044397</name>
</gene>
<dbReference type="PANTHER" id="PTHR47510">
    <property type="entry name" value="REVERSE TRANSCRIPTASE DOMAIN-CONTAINING PROTEIN"/>
    <property type="match status" value="1"/>
</dbReference>
<evidence type="ECO:0000313" key="4">
    <source>
        <dbReference type="Proteomes" id="UP001529510"/>
    </source>
</evidence>
<reference evidence="3 4" key="1">
    <citation type="submission" date="2024-05" db="EMBL/GenBank/DDBJ databases">
        <title>Genome sequencing and assembly of Indian major carp, Cirrhinus mrigala (Hamilton, 1822).</title>
        <authorList>
            <person name="Mohindra V."/>
            <person name="Chowdhury L.M."/>
            <person name="Lal K."/>
            <person name="Jena J.K."/>
        </authorList>
    </citation>
    <scope>NUCLEOTIDE SEQUENCE [LARGE SCALE GENOMIC DNA]</scope>
    <source>
        <strain evidence="3">CM1030</strain>
        <tissue evidence="3">Blood</tissue>
    </source>
</reference>
<dbReference type="Pfam" id="PF00078">
    <property type="entry name" value="RVT_1"/>
    <property type="match status" value="1"/>
</dbReference>
<organism evidence="3 4">
    <name type="scientific">Cirrhinus mrigala</name>
    <name type="common">Mrigala</name>
    <dbReference type="NCBI Taxonomy" id="683832"/>
    <lineage>
        <taxon>Eukaryota</taxon>
        <taxon>Metazoa</taxon>
        <taxon>Chordata</taxon>
        <taxon>Craniata</taxon>
        <taxon>Vertebrata</taxon>
        <taxon>Euteleostomi</taxon>
        <taxon>Actinopterygii</taxon>
        <taxon>Neopterygii</taxon>
        <taxon>Teleostei</taxon>
        <taxon>Ostariophysi</taxon>
        <taxon>Cypriniformes</taxon>
        <taxon>Cyprinidae</taxon>
        <taxon>Labeoninae</taxon>
        <taxon>Labeonini</taxon>
        <taxon>Cirrhinus</taxon>
    </lineage>
</organism>
<evidence type="ECO:0000313" key="3">
    <source>
        <dbReference type="EMBL" id="KAL0160672.1"/>
    </source>
</evidence>
<name>A0ABD0NG87_CIRMR</name>
<dbReference type="PROSITE" id="PS50878">
    <property type="entry name" value="RT_POL"/>
    <property type="match status" value="1"/>
</dbReference>
<feature type="region of interest" description="Disordered" evidence="1">
    <location>
        <begin position="36"/>
        <end position="66"/>
    </location>
</feature>
<accession>A0ABD0NG87</accession>
<feature type="domain" description="Reverse transcriptase" evidence="2">
    <location>
        <begin position="482"/>
        <end position="736"/>
    </location>
</feature>
<feature type="non-terminal residue" evidence="3">
    <location>
        <position position="1"/>
    </location>
</feature>
<dbReference type="CDD" id="cd01650">
    <property type="entry name" value="RT_nLTR_like"/>
    <property type="match status" value="1"/>
</dbReference>
<sequence>LLEIGNAHKHELSPVAIEKLRGLCILLKPDLETVASPSDATRAKRRRRRCERGRKRGKRGGIRAKLQANPTRPALPTLMLSNVRSLENKLDEIQLSRSTEHEARDCCVFVFTETWLNDKTPDSAIQLHGLTCCRAERDSSLSGKTHGGGLCVYINKEWCNNAAVVTKHCSSLVEFMFVKCRSFYLPREFTAIVIVAVYIPPCTNAKDALRELYSAISEQQTNNPDGFFIIAGDFNHANLKSVLPKFYQHVNFATRGNNTLDLVYTTNKNAYRAEPRPHLGYSDHISVMLIPAYRPLLKLTKPVQKQITVWPDNATSAQDCFQDTDWNMFKEAATYNNQTERDKAALKTARANLSHGIKKAKHQYAQKINNNLSDSEDTRSLWQAIQTITDYKPLPQASDDDTSLPDALNHFYSRFEIQNNTPAQKLLTSPNDQVLCLSPADVRKTLSRINPRKAAGPDTIPGRVLRDCAAQLTDVLTDIFNTSLSQAVIPTCLKSTSIIPVPKKSPVSCLNDYRPITLTSIMMKCFERLVMHHIKSSLPNTLDPFQCAYRPNRSTDDAISSTLHLALTHLEQKDSYVRMLFIDFSSAFNTIIPQQLINKLNLLGLNTSLCNWILDFLTGRPQSVRVGRNTSSTTTLSTGAPQGCVLSPLLFTLLTHDCTAKFSSNHIINNNDETHYREEVAQLAKWCGANNLSLNVGKTKEVVMDFRRNSVDHPPLTIDSSTVERVSSTKFLGVHITEDLTWTTNVTLPPPILTTFYRGTIESVLTSCITVWYGNCSAADLKTLQWTVNTAANIIGAPLPSILDIFLARCSCKASSIVKDPTHPSHNLFQLLPSGRRYRSIKARSAVRVLNSNLPVPL</sequence>
<dbReference type="InterPro" id="IPR000477">
    <property type="entry name" value="RT_dom"/>
</dbReference>
<comment type="caution">
    <text evidence="3">The sequence shown here is derived from an EMBL/GenBank/DDBJ whole genome shotgun (WGS) entry which is preliminary data.</text>
</comment>
<dbReference type="SUPFAM" id="SSF56672">
    <property type="entry name" value="DNA/RNA polymerases"/>
    <property type="match status" value="1"/>
</dbReference>